<gene>
    <name evidence="7" type="ORF">EDC56_0953</name>
</gene>
<dbReference type="Proteomes" id="UP000275394">
    <property type="component" value="Unassembled WGS sequence"/>
</dbReference>
<evidence type="ECO:0000313" key="8">
    <source>
        <dbReference type="Proteomes" id="UP000275394"/>
    </source>
</evidence>
<dbReference type="GO" id="GO:0005886">
    <property type="term" value="C:plasma membrane"/>
    <property type="evidence" value="ECO:0007669"/>
    <property type="project" value="UniProtKB-SubCell"/>
</dbReference>
<evidence type="ECO:0000256" key="5">
    <source>
        <dbReference type="RuleBase" id="RU363032"/>
    </source>
</evidence>
<feature type="transmembrane region" description="Helical" evidence="5">
    <location>
        <begin position="354"/>
        <end position="374"/>
    </location>
</feature>
<evidence type="ECO:0000313" key="7">
    <source>
        <dbReference type="EMBL" id="ROS05423.1"/>
    </source>
</evidence>
<feature type="transmembrane region" description="Helical" evidence="5">
    <location>
        <begin position="386"/>
        <end position="410"/>
    </location>
</feature>
<dbReference type="OrthoDB" id="7056428at2"/>
<keyword evidence="5" id="KW-0813">Transport</keyword>
<comment type="similarity">
    <text evidence="5">Belongs to the binding-protein-dependent transport system permease family.</text>
</comment>
<feature type="transmembrane region" description="Helical" evidence="5">
    <location>
        <begin position="473"/>
        <end position="504"/>
    </location>
</feature>
<dbReference type="EMBL" id="RKHR01000003">
    <property type="protein sequence ID" value="ROS05423.1"/>
    <property type="molecule type" value="Genomic_DNA"/>
</dbReference>
<dbReference type="InterPro" id="IPR000515">
    <property type="entry name" value="MetI-like"/>
</dbReference>
<dbReference type="Gene3D" id="1.10.3720.10">
    <property type="entry name" value="MetI-like"/>
    <property type="match status" value="2"/>
</dbReference>
<feature type="transmembrane region" description="Helical" evidence="5">
    <location>
        <begin position="293"/>
        <end position="319"/>
    </location>
</feature>
<dbReference type="NCBIfam" id="TIGR03262">
    <property type="entry name" value="PhnU2"/>
    <property type="match status" value="1"/>
</dbReference>
<protein>
    <submittedName>
        <fullName evidence="7">Iron(III) transport system permease protein</fullName>
    </submittedName>
</protein>
<feature type="domain" description="ABC transmembrane type-1" evidence="6">
    <location>
        <begin position="72"/>
        <end position="269"/>
    </location>
</feature>
<dbReference type="InterPro" id="IPR017664">
    <property type="entry name" value="AminoethylPonate_ABC_perm-1"/>
</dbReference>
<dbReference type="AlphaFoldDB" id="A0A3N2DZX9"/>
<evidence type="ECO:0000256" key="2">
    <source>
        <dbReference type="ARBA" id="ARBA00022692"/>
    </source>
</evidence>
<feature type="transmembrane region" description="Helical" evidence="5">
    <location>
        <begin position="524"/>
        <end position="549"/>
    </location>
</feature>
<feature type="transmembrane region" description="Helical" evidence="5">
    <location>
        <begin position="20"/>
        <end position="42"/>
    </location>
</feature>
<reference evidence="7 8" key="1">
    <citation type="submission" date="2018-11" db="EMBL/GenBank/DDBJ databases">
        <title>Genomic Encyclopedia of Type Strains, Phase IV (KMG-IV): sequencing the most valuable type-strain genomes for metagenomic binning, comparative biology and taxonomic classification.</title>
        <authorList>
            <person name="Goeker M."/>
        </authorList>
    </citation>
    <scope>NUCLEOTIDE SEQUENCE [LARGE SCALE GENOMIC DNA]</scope>
    <source>
        <strain evidence="7 8">DSM 100316</strain>
    </source>
</reference>
<evidence type="ECO:0000256" key="3">
    <source>
        <dbReference type="ARBA" id="ARBA00022989"/>
    </source>
</evidence>
<feature type="transmembrane region" description="Helical" evidence="5">
    <location>
        <begin position="144"/>
        <end position="168"/>
    </location>
</feature>
<name>A0A3N2DZX9_9GAMM</name>
<accession>A0A3N2DZX9</accession>
<keyword evidence="4 5" id="KW-0472">Membrane</keyword>
<keyword evidence="2 5" id="KW-0812">Transmembrane</keyword>
<feature type="transmembrane region" description="Helical" evidence="5">
    <location>
        <begin position="76"/>
        <end position="98"/>
    </location>
</feature>
<keyword evidence="3 5" id="KW-1133">Transmembrane helix</keyword>
<keyword evidence="8" id="KW-1185">Reference proteome</keyword>
<evidence type="ECO:0000259" key="6">
    <source>
        <dbReference type="PROSITE" id="PS50928"/>
    </source>
</evidence>
<dbReference type="InterPro" id="IPR035906">
    <property type="entry name" value="MetI-like_sf"/>
</dbReference>
<proteinExistence type="inferred from homology"/>
<dbReference type="CDD" id="cd06261">
    <property type="entry name" value="TM_PBP2"/>
    <property type="match status" value="2"/>
</dbReference>
<organism evidence="7 8">
    <name type="scientific">Sinobacterium caligoides</name>
    <dbReference type="NCBI Taxonomy" id="933926"/>
    <lineage>
        <taxon>Bacteria</taxon>
        <taxon>Pseudomonadati</taxon>
        <taxon>Pseudomonadota</taxon>
        <taxon>Gammaproteobacteria</taxon>
        <taxon>Cellvibrionales</taxon>
        <taxon>Spongiibacteraceae</taxon>
        <taxon>Sinobacterium</taxon>
    </lineage>
</organism>
<dbReference type="RefSeq" id="WP_123711329.1">
    <property type="nucleotide sequence ID" value="NZ_RKHR01000003.1"/>
</dbReference>
<comment type="caution">
    <text evidence="7">The sequence shown here is derived from an EMBL/GenBank/DDBJ whole genome shotgun (WGS) entry which is preliminary data.</text>
</comment>
<feature type="transmembrane region" description="Helical" evidence="5">
    <location>
        <begin position="204"/>
        <end position="228"/>
    </location>
</feature>
<feature type="domain" description="ABC transmembrane type-1" evidence="6">
    <location>
        <begin position="350"/>
        <end position="545"/>
    </location>
</feature>
<dbReference type="PANTHER" id="PTHR43496">
    <property type="entry name" value="PROTEIN LPLB"/>
    <property type="match status" value="1"/>
</dbReference>
<feature type="transmembrane region" description="Helical" evidence="5">
    <location>
        <begin position="110"/>
        <end position="132"/>
    </location>
</feature>
<dbReference type="SUPFAM" id="SSF161098">
    <property type="entry name" value="MetI-like"/>
    <property type="match status" value="2"/>
</dbReference>
<feature type="transmembrane region" description="Helical" evidence="5">
    <location>
        <begin position="248"/>
        <end position="272"/>
    </location>
</feature>
<feature type="transmembrane region" description="Helical" evidence="5">
    <location>
        <begin position="422"/>
        <end position="445"/>
    </location>
</feature>
<evidence type="ECO:0000256" key="1">
    <source>
        <dbReference type="ARBA" id="ARBA00004651"/>
    </source>
</evidence>
<dbReference type="PANTHER" id="PTHR43496:SF1">
    <property type="entry name" value="POLYGALACTURONAN_RHAMNOGALACTURONAN TRANSPORT SYSTEM PERMEASE PROTEIN YTEP"/>
    <property type="match status" value="1"/>
</dbReference>
<comment type="subcellular location">
    <subcellularLocation>
        <location evidence="1 5">Cell membrane</location>
        <topology evidence="1 5">Multi-pass membrane protein</topology>
    </subcellularLocation>
</comment>
<dbReference type="GO" id="GO:0055085">
    <property type="term" value="P:transmembrane transport"/>
    <property type="evidence" value="ECO:0007669"/>
    <property type="project" value="InterPro"/>
</dbReference>
<sequence length="559" mass="60196">MNTTAITAKSKLFSDRSFSLTVLLLLFAAGLFMLMSPLLALLSRSLFDNSNNFIGLDNFVEYAQSPELLNSFMTTMMIGFSVAAITVTLAFIVAYVIQRSCLPGKGLMKVVGLLPILAPSMLPAIGLIYLFGNQGILKPLIGDASIYGTTGIIIGLVVCCFPHALLLTQTGLRQIDGRLYEAARAMRTSAFKTFMTVTLPSAKFGIISAFITVFTLSICDFGVAIIIGGKTSVLATDIYKLAIGMHNFGMSAVAAIALLVPALITFSVDAWLKRKVTNMGNSQATNAPTQSLPLVHSFMGVVTWFVLAIILAIIAMPVYGSFVSFWPFNTTLTLNHYNLDAVSSYGFSPFFNSIQLAFCTAFFGTIVVFIGAYVSERSAGFKFLKALIGQLVMLPLAVPGLVLGIGYVMFFSSPSNPFNGLYGAMALLVICTIVHLYSVAHLMCVTSFKNMPVELEGAAASLKISRPMLILRVILPISLPVLIDIFVYLFVSAMITTSAVIFLYNSGNIPASIAVLHLDESGNMASAAAMSVFILLTACTVKLLGMWLARVLQRRQLQA</sequence>
<dbReference type="PROSITE" id="PS50928">
    <property type="entry name" value="ABC_TM1"/>
    <property type="match status" value="2"/>
</dbReference>
<evidence type="ECO:0000256" key="4">
    <source>
        <dbReference type="ARBA" id="ARBA00023136"/>
    </source>
</evidence>
<dbReference type="Pfam" id="PF00528">
    <property type="entry name" value="BPD_transp_1"/>
    <property type="match status" value="2"/>
</dbReference>